<accession>A0AAE0D420</accession>
<evidence type="ECO:0000313" key="1">
    <source>
        <dbReference type="EMBL" id="KAK2752716.1"/>
    </source>
</evidence>
<reference evidence="1" key="1">
    <citation type="submission" date="2023-02" db="EMBL/GenBank/DDBJ databases">
        <title>Colletotrichum kahawae CIFC_Que2 genome sequencing and assembly.</title>
        <authorList>
            <person name="Baroncelli R."/>
        </authorList>
    </citation>
    <scope>NUCLEOTIDE SEQUENCE</scope>
    <source>
        <strain evidence="1">CIFC_Que2</strain>
    </source>
</reference>
<proteinExistence type="predicted"/>
<dbReference type="Proteomes" id="UP001281614">
    <property type="component" value="Unassembled WGS sequence"/>
</dbReference>
<keyword evidence="2" id="KW-1185">Reference proteome</keyword>
<dbReference type="EMBL" id="VYYT01000246">
    <property type="protein sequence ID" value="KAK2752716.1"/>
    <property type="molecule type" value="Genomic_DNA"/>
</dbReference>
<evidence type="ECO:0000313" key="2">
    <source>
        <dbReference type="Proteomes" id="UP001281614"/>
    </source>
</evidence>
<organism evidence="1 2">
    <name type="scientific">Colletotrichum kahawae</name>
    <name type="common">Coffee berry disease fungus</name>
    <dbReference type="NCBI Taxonomy" id="34407"/>
    <lineage>
        <taxon>Eukaryota</taxon>
        <taxon>Fungi</taxon>
        <taxon>Dikarya</taxon>
        <taxon>Ascomycota</taxon>
        <taxon>Pezizomycotina</taxon>
        <taxon>Sordariomycetes</taxon>
        <taxon>Hypocreomycetidae</taxon>
        <taxon>Glomerellales</taxon>
        <taxon>Glomerellaceae</taxon>
        <taxon>Colletotrichum</taxon>
        <taxon>Colletotrichum gloeosporioides species complex</taxon>
    </lineage>
</organism>
<comment type="caution">
    <text evidence="1">The sequence shown here is derived from an EMBL/GenBank/DDBJ whole genome shotgun (WGS) entry which is preliminary data.</text>
</comment>
<protein>
    <submittedName>
        <fullName evidence="1">Uncharacterized protein</fullName>
    </submittedName>
</protein>
<dbReference type="AlphaFoldDB" id="A0AAE0D420"/>
<name>A0AAE0D420_COLKA</name>
<sequence length="258" mass="28961">MPTLFDDNGRQEASFGQIAQAHRNRILRYCSGKALAPSATTETRLTGKHESDRSSSVPHFGSVFGLRNDVEHHERLWAFDIKRLHLAAEASDIKHLQPAIEENDALRSWSIGVENLAQLGKVADQILYSLWLFSYEDEETLRSHGYPPLNPERGLNLYWKFRRIQGQIPDLPFNTRVEMGNSSKRNAKSDLNVTEKDQYCYIVDQVTSILAHIACNSGGSSYWKVVILACLAKISTKLKAVAMDLPEAIESCTSITIA</sequence>
<gene>
    <name evidence="1" type="ORF">CKAH01_17642</name>
</gene>